<evidence type="ECO:0000256" key="1">
    <source>
        <dbReference type="ARBA" id="ARBA00022729"/>
    </source>
</evidence>
<dbReference type="GeneID" id="92711124"/>
<accession>A0A1M6CCF5</accession>
<dbReference type="RefSeq" id="WP_025831156.1">
    <property type="nucleotide sequence ID" value="NZ_CAMQWZ010000004.1"/>
</dbReference>
<dbReference type="SUPFAM" id="SSF56925">
    <property type="entry name" value="OMPA-like"/>
    <property type="match status" value="1"/>
</dbReference>
<dbReference type="Pfam" id="PF13505">
    <property type="entry name" value="OMP_b-brl"/>
    <property type="match status" value="1"/>
</dbReference>
<protein>
    <submittedName>
        <fullName evidence="4">Outer membrane protein beta-barrel domain-containing protein</fullName>
    </submittedName>
</protein>
<sequence>MKKLALLVCLLVVTVAAQAQFEKGKWILNPSVSGLGLSHNTDTDKTSFGMEVKGGAFLLDNVALLIHAGAAWNNGGSDTDIYTLGVGGRYYFSKVGVYLGADVNVDRWDWGTSDDTKFSFGAEAGYAFFLSKTVTLEPAVYWNVNGDRSVFGLKVGFGFYF</sequence>
<keyword evidence="1 2" id="KW-0732">Signal</keyword>
<dbReference type="eggNOG" id="COG3468">
    <property type="taxonomic scope" value="Bacteria"/>
</dbReference>
<dbReference type="InterPro" id="IPR027385">
    <property type="entry name" value="Beta-barrel_OMP"/>
</dbReference>
<evidence type="ECO:0000259" key="3">
    <source>
        <dbReference type="Pfam" id="PF13505"/>
    </source>
</evidence>
<feature type="domain" description="Outer membrane protein beta-barrel" evidence="3">
    <location>
        <begin position="5"/>
        <end position="136"/>
    </location>
</feature>
<dbReference type="Proteomes" id="UP000184192">
    <property type="component" value="Unassembled WGS sequence"/>
</dbReference>
<evidence type="ECO:0000256" key="2">
    <source>
        <dbReference type="SAM" id="SignalP"/>
    </source>
</evidence>
<dbReference type="InterPro" id="IPR011250">
    <property type="entry name" value="OMP/PagP_B-barrel"/>
</dbReference>
<feature type="signal peptide" evidence="2">
    <location>
        <begin position="1"/>
        <end position="19"/>
    </location>
</feature>
<proteinExistence type="predicted"/>
<feature type="chain" id="PRO_5009916321" evidence="2">
    <location>
        <begin position="20"/>
        <end position="161"/>
    </location>
</feature>
<evidence type="ECO:0000313" key="5">
    <source>
        <dbReference type="Proteomes" id="UP000184192"/>
    </source>
</evidence>
<dbReference type="EMBL" id="FQZN01000004">
    <property type="protein sequence ID" value="SHI58543.1"/>
    <property type="molecule type" value="Genomic_DNA"/>
</dbReference>
<reference evidence="5" key="1">
    <citation type="submission" date="2016-11" db="EMBL/GenBank/DDBJ databases">
        <authorList>
            <person name="Varghese N."/>
            <person name="Submissions S."/>
        </authorList>
    </citation>
    <scope>NUCLEOTIDE SEQUENCE [LARGE SCALE GENOMIC DNA]</scope>
    <source>
        <strain evidence="5">DSM 26884</strain>
    </source>
</reference>
<dbReference type="AlphaFoldDB" id="A0A1M6CCF5"/>
<keyword evidence="5" id="KW-1185">Reference proteome</keyword>
<organism evidence="4 5">
    <name type="scientific">Bacteroides stercorirosoris</name>
    <dbReference type="NCBI Taxonomy" id="871324"/>
    <lineage>
        <taxon>Bacteria</taxon>
        <taxon>Pseudomonadati</taxon>
        <taxon>Bacteroidota</taxon>
        <taxon>Bacteroidia</taxon>
        <taxon>Bacteroidales</taxon>
        <taxon>Bacteroidaceae</taxon>
        <taxon>Bacteroides</taxon>
    </lineage>
</organism>
<name>A0A1M6CCF5_9BACE</name>
<dbReference type="Gene3D" id="2.40.160.20">
    <property type="match status" value="1"/>
</dbReference>
<evidence type="ECO:0000313" key="4">
    <source>
        <dbReference type="EMBL" id="SHI58543.1"/>
    </source>
</evidence>
<gene>
    <name evidence="4" type="ORF">SAMN05444350_10470</name>
</gene>